<dbReference type="AlphaFoldDB" id="A0A3A3G4Q4"/>
<dbReference type="EMBL" id="QYUQ01000002">
    <property type="protein sequence ID" value="RJG02645.1"/>
    <property type="molecule type" value="Genomic_DNA"/>
</dbReference>
<evidence type="ECO:0008006" key="3">
    <source>
        <dbReference type="Google" id="ProtNLM"/>
    </source>
</evidence>
<evidence type="ECO:0000313" key="1">
    <source>
        <dbReference type="EMBL" id="RJG02645.1"/>
    </source>
</evidence>
<protein>
    <recommendedName>
        <fullName evidence="3">Transcriptional regulator</fullName>
    </recommendedName>
</protein>
<dbReference type="Gene3D" id="1.10.260.40">
    <property type="entry name" value="lambda repressor-like DNA-binding domains"/>
    <property type="match status" value="1"/>
</dbReference>
<comment type="caution">
    <text evidence="1">The sequence shown here is derived from an EMBL/GenBank/DDBJ whole genome shotgun (WGS) entry which is preliminary data.</text>
</comment>
<dbReference type="OrthoDB" id="8908960at2"/>
<dbReference type="Proteomes" id="UP000266327">
    <property type="component" value="Unassembled WGS sequence"/>
</dbReference>
<dbReference type="RefSeq" id="WP_119786148.1">
    <property type="nucleotide sequence ID" value="NZ_QYUQ01000002.1"/>
</dbReference>
<organism evidence="1 2">
    <name type="scientific">Noviherbaspirillum sedimenti</name>
    <dbReference type="NCBI Taxonomy" id="2320865"/>
    <lineage>
        <taxon>Bacteria</taxon>
        <taxon>Pseudomonadati</taxon>
        <taxon>Pseudomonadota</taxon>
        <taxon>Betaproteobacteria</taxon>
        <taxon>Burkholderiales</taxon>
        <taxon>Oxalobacteraceae</taxon>
        <taxon>Noviherbaspirillum</taxon>
    </lineage>
</organism>
<sequence>MKSASEKTAALERQAFSDRLRRAIADFDESLLSPTVLAREFNRRSRHSTIGTTAAYKWLSGEAIPQQEKLSFLATWLRVSVQWLRYGAVADDSEAGAVVGNKERRRQDKLLSDFGALGERDKALIENLIQAMLHNQSS</sequence>
<dbReference type="GO" id="GO:0003677">
    <property type="term" value="F:DNA binding"/>
    <property type="evidence" value="ECO:0007669"/>
    <property type="project" value="InterPro"/>
</dbReference>
<proteinExistence type="predicted"/>
<reference evidence="2" key="1">
    <citation type="submission" date="2018-09" db="EMBL/GenBank/DDBJ databases">
        <authorList>
            <person name="Zhu H."/>
        </authorList>
    </citation>
    <scope>NUCLEOTIDE SEQUENCE [LARGE SCALE GENOMIC DNA]</scope>
    <source>
        <strain evidence="2">K1S02-23</strain>
    </source>
</reference>
<name>A0A3A3G4Q4_9BURK</name>
<accession>A0A3A3G4Q4</accession>
<dbReference type="InterPro" id="IPR010982">
    <property type="entry name" value="Lambda_DNA-bd_dom_sf"/>
</dbReference>
<evidence type="ECO:0000313" key="2">
    <source>
        <dbReference type="Proteomes" id="UP000266327"/>
    </source>
</evidence>
<gene>
    <name evidence="1" type="ORF">D3878_14550</name>
</gene>
<keyword evidence="2" id="KW-1185">Reference proteome</keyword>